<gene>
    <name evidence="2" type="ORF">H0902_13595</name>
</gene>
<organism evidence="2 3">
    <name type="scientific">Microcystis aeruginosa BLCC-F108</name>
    <dbReference type="NCBI Taxonomy" id="2755317"/>
    <lineage>
        <taxon>Bacteria</taxon>
        <taxon>Bacillati</taxon>
        <taxon>Cyanobacteriota</taxon>
        <taxon>Cyanophyceae</taxon>
        <taxon>Oscillatoriophycideae</taxon>
        <taxon>Chroococcales</taxon>
        <taxon>Microcystaceae</taxon>
        <taxon>Microcystis</taxon>
    </lineage>
</organism>
<dbReference type="Pfam" id="PF00805">
    <property type="entry name" value="Pentapeptide"/>
    <property type="match status" value="3"/>
</dbReference>
<evidence type="ECO:0000256" key="1">
    <source>
        <dbReference type="SAM" id="Phobius"/>
    </source>
</evidence>
<dbReference type="InterPro" id="IPR051082">
    <property type="entry name" value="Pentapeptide-BTB/POZ_domain"/>
</dbReference>
<feature type="transmembrane region" description="Helical" evidence="1">
    <location>
        <begin position="204"/>
        <end position="225"/>
    </location>
</feature>
<dbReference type="SUPFAM" id="SSF141571">
    <property type="entry name" value="Pentapeptide repeat-like"/>
    <property type="match status" value="2"/>
</dbReference>
<name>A0A841UL76_MICAE</name>
<keyword evidence="1" id="KW-1133">Transmembrane helix</keyword>
<reference evidence="2 3" key="1">
    <citation type="submission" date="2020-07" db="EMBL/GenBank/DDBJ databases">
        <title>Genomes of two Microcystis aeruginosa (Cyanobacteria) strains from Florida (USA) with disparate toxicogenic potential.</title>
        <authorList>
            <person name="Lefler F.W."/>
            <person name="Barbosa M."/>
            <person name="Berthold D.E."/>
            <person name="Laughinghouse H.D. IV."/>
        </authorList>
    </citation>
    <scope>NUCLEOTIDE SEQUENCE [LARGE SCALE GENOMIC DNA]</scope>
    <source>
        <strain evidence="2 3">BLCCF108</strain>
    </source>
</reference>
<dbReference type="Gene3D" id="2.160.20.80">
    <property type="entry name" value="E3 ubiquitin-protein ligase SopA"/>
    <property type="match status" value="3"/>
</dbReference>
<comment type="caution">
    <text evidence="2">The sequence shown here is derived from an EMBL/GenBank/DDBJ whole genome shotgun (WGS) entry which is preliminary data.</text>
</comment>
<feature type="transmembrane region" description="Helical" evidence="1">
    <location>
        <begin position="173"/>
        <end position="192"/>
    </location>
</feature>
<feature type="transmembrane region" description="Helical" evidence="1">
    <location>
        <begin position="120"/>
        <end position="153"/>
    </location>
</feature>
<dbReference type="EMBL" id="JACEGB010000252">
    <property type="protein sequence ID" value="MBC1191793.1"/>
    <property type="molecule type" value="Genomic_DNA"/>
</dbReference>
<evidence type="ECO:0000313" key="3">
    <source>
        <dbReference type="Proteomes" id="UP000551499"/>
    </source>
</evidence>
<protein>
    <submittedName>
        <fullName evidence="2">Pentapeptide repeat-containing protein</fullName>
    </submittedName>
</protein>
<feature type="transmembrane region" description="Helical" evidence="1">
    <location>
        <begin position="79"/>
        <end position="99"/>
    </location>
</feature>
<keyword evidence="1" id="KW-0812">Transmembrane</keyword>
<dbReference type="AlphaFoldDB" id="A0A841UL76"/>
<keyword evidence="1" id="KW-0472">Membrane</keyword>
<dbReference type="InterPro" id="IPR001646">
    <property type="entry name" value="5peptide_repeat"/>
</dbReference>
<dbReference type="PANTHER" id="PTHR14136:SF17">
    <property type="entry name" value="BTB_POZ DOMAIN-CONTAINING PROTEIN KCTD9"/>
    <property type="match status" value="1"/>
</dbReference>
<dbReference type="PANTHER" id="PTHR14136">
    <property type="entry name" value="BTB_POZ DOMAIN-CONTAINING PROTEIN KCTD9"/>
    <property type="match status" value="1"/>
</dbReference>
<sequence>MTTDLKAITRTRIPARKVINQYKEGRRDFRNLDLRNSSFKKQDLCDADFSGSDIRGCSFEGATLENANFSSVITGFSRFYWFNLFVSAGFGFLIWNYCLTFTAKYIEMITNPFKMAVEGILGIYAAEIFTIIAQAPLFLAVIIMVFLIIFVPGFMCDQKYLTNYAGSSANSSLVYGLFLSFFLSILFMMTSILVEDLPDLRFHLIRFITLLFILVVDTVLLYRFLRSLFVNNTYGTTFQNANLNRAKFDQSRIENCYFEGSSLDHASFSHAVLRKCDFCNANISYVNWRYSQLIPFTNYYTSYLLEKNIKILCTTGNGNKGDYQNADLKQVDLSGIDLTGADLNGADLSNANLQNALLEGANLSNCKAGGTDFTGAFINNSTNFQNLRINESTKFSDGFPQSLLNEFIMALRYPLC</sequence>
<dbReference type="Proteomes" id="UP000551499">
    <property type="component" value="Unassembled WGS sequence"/>
</dbReference>
<dbReference type="RefSeq" id="WP_185237533.1">
    <property type="nucleotide sequence ID" value="NZ_JACEGB010000252.1"/>
</dbReference>
<proteinExistence type="predicted"/>
<evidence type="ECO:0000313" key="2">
    <source>
        <dbReference type="EMBL" id="MBC1191793.1"/>
    </source>
</evidence>
<accession>A0A841UL76</accession>